<proteinExistence type="predicted"/>
<dbReference type="Pfam" id="PF20310">
    <property type="entry name" value="HTH_Tnp_2"/>
    <property type="match status" value="1"/>
</dbReference>
<organism evidence="2 3">
    <name type="scientific">Anoxybacillus andreesenii</name>
    <dbReference type="NCBI Taxonomy" id="1325932"/>
    <lineage>
        <taxon>Bacteria</taxon>
        <taxon>Bacillati</taxon>
        <taxon>Bacillota</taxon>
        <taxon>Bacilli</taxon>
        <taxon>Bacillales</taxon>
        <taxon>Anoxybacillaceae</taxon>
        <taxon>Anoxybacillus</taxon>
    </lineage>
</organism>
<evidence type="ECO:0000313" key="2">
    <source>
        <dbReference type="EMBL" id="MDQ0157832.1"/>
    </source>
</evidence>
<reference evidence="2 3" key="1">
    <citation type="submission" date="2023-07" db="EMBL/GenBank/DDBJ databases">
        <title>Genomic Encyclopedia of Type Strains, Phase IV (KMG-IV): sequencing the most valuable type-strain genomes for metagenomic binning, comparative biology and taxonomic classification.</title>
        <authorList>
            <person name="Goeker M."/>
        </authorList>
    </citation>
    <scope>NUCLEOTIDE SEQUENCE [LARGE SCALE GENOMIC DNA]</scope>
    <source>
        <strain evidence="2 3">DSM 23948</strain>
    </source>
</reference>
<dbReference type="RefSeq" id="WP_307152271.1">
    <property type="nucleotide sequence ID" value="NZ_JAUSTU010000040.1"/>
</dbReference>
<gene>
    <name evidence="2" type="ORF">J2S07_004182</name>
</gene>
<dbReference type="InterPro" id="IPR046929">
    <property type="entry name" value="HTH_Tnp"/>
</dbReference>
<evidence type="ECO:0000256" key="1">
    <source>
        <dbReference type="SAM" id="MobiDB-lite"/>
    </source>
</evidence>
<comment type="caution">
    <text evidence="2">The sequence shown here is derived from an EMBL/GenBank/DDBJ whole genome shotgun (WGS) entry which is preliminary data.</text>
</comment>
<dbReference type="EMBL" id="JAUSTU010000040">
    <property type="protein sequence ID" value="MDQ0157832.1"/>
    <property type="molecule type" value="Genomic_DNA"/>
</dbReference>
<evidence type="ECO:0000313" key="3">
    <source>
        <dbReference type="Proteomes" id="UP001231362"/>
    </source>
</evidence>
<feature type="region of interest" description="Disordered" evidence="1">
    <location>
        <begin position="81"/>
        <end position="102"/>
    </location>
</feature>
<dbReference type="Proteomes" id="UP001231362">
    <property type="component" value="Unassembled WGS sequence"/>
</dbReference>
<keyword evidence="3" id="KW-1185">Reference proteome</keyword>
<evidence type="ECO:0008006" key="4">
    <source>
        <dbReference type="Google" id="ProtNLM"/>
    </source>
</evidence>
<protein>
    <recommendedName>
        <fullName evidence="4">Transposase</fullName>
    </recommendedName>
</protein>
<sequence>MGVHYFSDEQLEELRRNPYVDKVSNKAITYSEVFKQHFMDELHRGKLPTQIFREAGFDTKVVGKQRIDNFARRIRKMSNRKEGFTDLRTQHSGRPQTKERTPSEEIAYLKHQVALQKQQIEALKKMNFINRKAIKALPKKNIN</sequence>
<accession>A0ABT9VA76</accession>
<name>A0ABT9VA76_9BACL</name>